<evidence type="ECO:0000256" key="7">
    <source>
        <dbReference type="ARBA" id="ARBA00022989"/>
    </source>
</evidence>
<dbReference type="InterPro" id="IPR050083">
    <property type="entry name" value="HtpX_protease"/>
</dbReference>
<dbReference type="InterPro" id="IPR001915">
    <property type="entry name" value="Peptidase_M48"/>
</dbReference>
<evidence type="ECO:0000256" key="11">
    <source>
        <dbReference type="SAM" id="Phobius"/>
    </source>
</evidence>
<dbReference type="RefSeq" id="WP_089867998.1">
    <property type="nucleotide sequence ID" value="NZ_FOTC01000001.1"/>
</dbReference>
<keyword evidence="13" id="KW-0346">Stress response</keyword>
<name>A0A1I4D602_9EURY</name>
<dbReference type="STRING" id="553466.SAMN04487950_1616"/>
<keyword evidence="3 11" id="KW-0812">Transmembrane</keyword>
<dbReference type="CDD" id="cd07327">
    <property type="entry name" value="M48B_HtpX_like"/>
    <property type="match status" value="1"/>
</dbReference>
<evidence type="ECO:0000256" key="6">
    <source>
        <dbReference type="ARBA" id="ARBA00022833"/>
    </source>
</evidence>
<dbReference type="GO" id="GO:0004222">
    <property type="term" value="F:metalloendopeptidase activity"/>
    <property type="evidence" value="ECO:0007669"/>
    <property type="project" value="InterPro"/>
</dbReference>
<keyword evidence="1" id="KW-1003">Cell membrane</keyword>
<evidence type="ECO:0000259" key="12">
    <source>
        <dbReference type="Pfam" id="PF01435"/>
    </source>
</evidence>
<keyword evidence="4" id="KW-0479">Metal-binding</keyword>
<reference evidence="14" key="1">
    <citation type="submission" date="2016-10" db="EMBL/GenBank/DDBJ databases">
        <authorList>
            <person name="Varghese N."/>
            <person name="Submissions S."/>
        </authorList>
    </citation>
    <scope>NUCLEOTIDE SEQUENCE [LARGE SCALE GENOMIC DNA]</scope>
    <source>
        <strain evidence="14">CGMCC 1.7738</strain>
    </source>
</reference>
<evidence type="ECO:0000313" key="14">
    <source>
        <dbReference type="Proteomes" id="UP000199607"/>
    </source>
</evidence>
<dbReference type="Proteomes" id="UP000199607">
    <property type="component" value="Unassembled WGS sequence"/>
</dbReference>
<dbReference type="EMBL" id="FOTC01000001">
    <property type="protein sequence ID" value="SFK88230.1"/>
    <property type="molecule type" value="Genomic_DNA"/>
</dbReference>
<gene>
    <name evidence="13" type="ORF">SAMN04487950_1616</name>
</gene>
<comment type="similarity">
    <text evidence="10">Belongs to the peptidase M48 family.</text>
</comment>
<dbReference type="Pfam" id="PF01435">
    <property type="entry name" value="Peptidase_M48"/>
    <property type="match status" value="1"/>
</dbReference>
<evidence type="ECO:0000256" key="3">
    <source>
        <dbReference type="ARBA" id="ARBA00022692"/>
    </source>
</evidence>
<evidence type="ECO:0000256" key="8">
    <source>
        <dbReference type="ARBA" id="ARBA00023049"/>
    </source>
</evidence>
<keyword evidence="14" id="KW-1185">Reference proteome</keyword>
<proteinExistence type="inferred from homology"/>
<dbReference type="AlphaFoldDB" id="A0A1I4D602"/>
<keyword evidence="7 11" id="KW-1133">Transmembrane helix</keyword>
<dbReference type="Gene3D" id="3.30.2010.10">
    <property type="entry name" value="Metalloproteases ('zincins'), catalytic domain"/>
    <property type="match status" value="1"/>
</dbReference>
<keyword evidence="9 11" id="KW-0472">Membrane</keyword>
<protein>
    <submittedName>
        <fullName evidence="13">Heat shock protein HtpX</fullName>
    </submittedName>
</protein>
<feature type="domain" description="Peptidase M48" evidence="12">
    <location>
        <begin position="84"/>
        <end position="336"/>
    </location>
</feature>
<accession>A0A1I4D602</accession>
<dbReference type="PANTHER" id="PTHR43221:SF2">
    <property type="entry name" value="PROTEASE HTPX HOMOLOG"/>
    <property type="match status" value="1"/>
</dbReference>
<evidence type="ECO:0000313" key="13">
    <source>
        <dbReference type="EMBL" id="SFK88230.1"/>
    </source>
</evidence>
<organism evidence="13 14">
    <name type="scientific">Halogranum rubrum</name>
    <dbReference type="NCBI Taxonomy" id="553466"/>
    <lineage>
        <taxon>Archaea</taxon>
        <taxon>Methanobacteriati</taxon>
        <taxon>Methanobacteriota</taxon>
        <taxon>Stenosarchaea group</taxon>
        <taxon>Halobacteria</taxon>
        <taxon>Halobacteriales</taxon>
        <taxon>Haloferacaceae</taxon>
    </lineage>
</organism>
<feature type="transmembrane region" description="Helical" evidence="11">
    <location>
        <begin position="204"/>
        <end position="227"/>
    </location>
</feature>
<dbReference type="PANTHER" id="PTHR43221">
    <property type="entry name" value="PROTEASE HTPX"/>
    <property type="match status" value="1"/>
</dbReference>
<evidence type="ECO:0000256" key="1">
    <source>
        <dbReference type="ARBA" id="ARBA00022475"/>
    </source>
</evidence>
<evidence type="ECO:0000256" key="4">
    <source>
        <dbReference type="ARBA" id="ARBA00022723"/>
    </source>
</evidence>
<keyword evidence="5 10" id="KW-0378">Hydrolase</keyword>
<evidence type="ECO:0000256" key="5">
    <source>
        <dbReference type="ARBA" id="ARBA00022801"/>
    </source>
</evidence>
<comment type="cofactor">
    <cofactor evidence="10">
        <name>Zn(2+)</name>
        <dbReference type="ChEBI" id="CHEBI:29105"/>
    </cofactor>
    <text evidence="10">Binds 1 zinc ion per subunit.</text>
</comment>
<keyword evidence="8 10" id="KW-0482">Metalloprotease</keyword>
<keyword evidence="2 10" id="KW-0645">Protease</keyword>
<evidence type="ECO:0000256" key="10">
    <source>
        <dbReference type="RuleBase" id="RU003983"/>
    </source>
</evidence>
<keyword evidence="6 10" id="KW-0862">Zinc</keyword>
<feature type="transmembrane region" description="Helical" evidence="11">
    <location>
        <begin position="46"/>
        <end position="65"/>
    </location>
</feature>
<evidence type="ECO:0000256" key="2">
    <source>
        <dbReference type="ARBA" id="ARBA00022670"/>
    </source>
</evidence>
<dbReference type="GO" id="GO:0006508">
    <property type="term" value="P:proteolysis"/>
    <property type="evidence" value="ECO:0007669"/>
    <property type="project" value="UniProtKB-KW"/>
</dbReference>
<dbReference type="GO" id="GO:0046872">
    <property type="term" value="F:metal ion binding"/>
    <property type="evidence" value="ECO:0007669"/>
    <property type="project" value="UniProtKB-KW"/>
</dbReference>
<sequence>MDWSPDWNLRVRMMLAIALLLVLAAGFVGVVTAILAAVSRLLGLPLFVAPVLATFLLVGLTILELRQRDHVVRESGAVDVDASTAPRLHRIATNVAQQADVQLPTLAVAKTETPEAFTAGFRPSTTTLVVSTGLLKILDDDELRTVVAHELAHVKNRDVAVMTAVSLPTAVAERLYELGTSPSDELTLQNWEYRASGERESKSLVGFAAATVGLLFAFVGRVLVAVFSRARELAADRGAVAITGDPAALASGLTEIEGRLRDRPSEDLRTATSVSAFSIVSPESVDEVGTEPIRLGAEGQRAATYHHRWRRIQAFVGQYLQTHPPVAERRERLKELAHGQ</sequence>
<evidence type="ECO:0000256" key="9">
    <source>
        <dbReference type="ARBA" id="ARBA00023136"/>
    </source>
</evidence>